<dbReference type="PANTHER" id="PTHR10110">
    <property type="entry name" value="SODIUM/HYDROGEN EXCHANGER"/>
    <property type="match status" value="1"/>
</dbReference>
<keyword evidence="8 10" id="KW-0472">Membrane</keyword>
<evidence type="ECO:0000256" key="3">
    <source>
        <dbReference type="ARBA" id="ARBA00022475"/>
    </source>
</evidence>
<keyword evidence="10" id="KW-0050">Antiport</keyword>
<feature type="transmembrane region" description="Helical" evidence="10">
    <location>
        <begin position="179"/>
        <end position="200"/>
    </location>
</feature>
<feature type="region of interest" description="Disordered" evidence="11">
    <location>
        <begin position="518"/>
        <end position="573"/>
    </location>
</feature>
<dbReference type="Proteomes" id="UP000595046">
    <property type="component" value="Chromosome"/>
</dbReference>
<name>A0A7T1T637_9ACTN</name>
<evidence type="ECO:0000313" key="13">
    <source>
        <dbReference type="EMBL" id="QPP07108.1"/>
    </source>
</evidence>
<keyword evidence="14" id="KW-1185">Reference proteome</keyword>
<feature type="transmembrane region" description="Helical" evidence="10">
    <location>
        <begin position="377"/>
        <end position="397"/>
    </location>
</feature>
<feature type="transmembrane region" description="Helical" evidence="10">
    <location>
        <begin position="260"/>
        <end position="280"/>
    </location>
</feature>
<feature type="domain" description="Cation/H+ exchanger transmembrane" evidence="12">
    <location>
        <begin position="12"/>
        <end position="403"/>
    </location>
</feature>
<proteinExistence type="inferred from homology"/>
<dbReference type="Pfam" id="PF00999">
    <property type="entry name" value="Na_H_Exchanger"/>
    <property type="match status" value="1"/>
</dbReference>
<dbReference type="GO" id="GO:0098719">
    <property type="term" value="P:sodium ion import across plasma membrane"/>
    <property type="evidence" value="ECO:0007669"/>
    <property type="project" value="TreeGrafter"/>
</dbReference>
<dbReference type="InterPro" id="IPR004705">
    <property type="entry name" value="Cation/H_exchanger_CPA1_bac"/>
</dbReference>
<evidence type="ECO:0000256" key="2">
    <source>
        <dbReference type="ARBA" id="ARBA00022448"/>
    </source>
</evidence>
<keyword evidence="9 10" id="KW-0739">Sodium transport</keyword>
<dbReference type="GO" id="GO:0015386">
    <property type="term" value="F:potassium:proton antiporter activity"/>
    <property type="evidence" value="ECO:0007669"/>
    <property type="project" value="TreeGrafter"/>
</dbReference>
<evidence type="ECO:0000256" key="6">
    <source>
        <dbReference type="ARBA" id="ARBA00023053"/>
    </source>
</evidence>
<dbReference type="InterPro" id="IPR018422">
    <property type="entry name" value="Cation/H_exchanger_CPA1"/>
</dbReference>
<sequence>MVGLEIVVVLLFAVLALSWTARRLGLSEPVFLLLGGVVIGVAGRFPPLHLPADVVLLIFLPPLLYAESLTISLHQARANLRVIVLTSVGLVLITAVTVAGTAYAFGLAWPIAFVLGAVLAPTDATAVASVARGLPRRAMTMLRAESLVNDGTALVLFAVAVEIATGETSFAWGPVIWDFVLSYAGGVGIGATVALLVILVRRRLHDATVESGLSVLTPFAAYLPAELAEVSGVLAVVVCGLIVSRAGPTLVQARSRVQTFAFWGVTTFLLNGTLFVLVGVQLPAAVTGLRTLTLGEASALAAAVAATVIGTRLLYGNTMPYVIRALDRRPLQRARRVPTRQRMPLAWAGVRGAISLAAALAVPVLSADGSRLAGRDVIVFVTAAVILVTLVLQGQTLPAVIRWARLPPDPDEESEELLARRRIVDTALRELPGEAARVGAPQHVTDRLGQELREHADDLDAGGPRHEHEHELRSVLLRVKRDALVALRDAHDIDDAVLRRVQAGLDAEELRLELREGARRVSESAGGGPDRDGSPDGGPDEGEDGPDTGGPGTGSPGGNGGAPGSGGPGRTET</sequence>
<evidence type="ECO:0000256" key="9">
    <source>
        <dbReference type="ARBA" id="ARBA00023201"/>
    </source>
</evidence>
<evidence type="ECO:0000256" key="8">
    <source>
        <dbReference type="ARBA" id="ARBA00023136"/>
    </source>
</evidence>
<dbReference type="GO" id="GO:0015385">
    <property type="term" value="F:sodium:proton antiporter activity"/>
    <property type="evidence" value="ECO:0007669"/>
    <property type="project" value="InterPro"/>
</dbReference>
<comment type="function">
    <text evidence="10">Na(+)/H(+) antiporter that extrudes sodium in exchange for external protons.</text>
</comment>
<dbReference type="EMBL" id="CP048882">
    <property type="protein sequence ID" value="QPP07108.1"/>
    <property type="molecule type" value="Genomic_DNA"/>
</dbReference>
<evidence type="ECO:0000313" key="14">
    <source>
        <dbReference type="Proteomes" id="UP000595046"/>
    </source>
</evidence>
<keyword evidence="4 10" id="KW-0812">Transmembrane</keyword>
<keyword evidence="7 10" id="KW-0406">Ion transport</keyword>
<reference evidence="14" key="1">
    <citation type="submission" date="2020-02" db="EMBL/GenBank/DDBJ databases">
        <title>Streptomyces sp. ASO4wet.</title>
        <authorList>
            <person name="Risdian C."/>
            <person name="Landwehr W."/>
            <person name="Schupp P."/>
            <person name="Wink J."/>
        </authorList>
    </citation>
    <scope>NUCLEOTIDE SEQUENCE [LARGE SCALE GENOMIC DNA]</scope>
    <source>
        <strain evidence="14">ASO4wet</strain>
    </source>
</reference>
<keyword evidence="2 10" id="KW-0813">Transport</keyword>
<keyword evidence="6 10" id="KW-0915">Sodium</keyword>
<dbReference type="InterPro" id="IPR006153">
    <property type="entry name" value="Cation/H_exchanger_TM"/>
</dbReference>
<accession>A0A7T1T637</accession>
<dbReference type="GO" id="GO:0051453">
    <property type="term" value="P:regulation of intracellular pH"/>
    <property type="evidence" value="ECO:0007669"/>
    <property type="project" value="TreeGrafter"/>
</dbReference>
<dbReference type="PANTHER" id="PTHR10110:SF86">
    <property type="entry name" value="SODIUM_HYDROGEN EXCHANGER 7"/>
    <property type="match status" value="1"/>
</dbReference>
<evidence type="ECO:0000256" key="10">
    <source>
        <dbReference type="RuleBase" id="RU366002"/>
    </source>
</evidence>
<feature type="compositionally biased region" description="Gly residues" evidence="11">
    <location>
        <begin position="547"/>
        <end position="573"/>
    </location>
</feature>
<feature type="transmembrane region" description="Helical" evidence="10">
    <location>
        <begin position="111"/>
        <end position="131"/>
    </location>
</feature>
<dbReference type="RefSeq" id="WP_197350896.1">
    <property type="nucleotide sequence ID" value="NZ_CP048882.1"/>
</dbReference>
<evidence type="ECO:0000256" key="5">
    <source>
        <dbReference type="ARBA" id="ARBA00022989"/>
    </source>
</evidence>
<evidence type="ECO:0000256" key="11">
    <source>
        <dbReference type="SAM" id="MobiDB-lite"/>
    </source>
</evidence>
<keyword evidence="3 10" id="KW-1003">Cell membrane</keyword>
<evidence type="ECO:0000259" key="12">
    <source>
        <dbReference type="Pfam" id="PF00999"/>
    </source>
</evidence>
<evidence type="ECO:0000256" key="4">
    <source>
        <dbReference type="ARBA" id="ARBA00022692"/>
    </source>
</evidence>
<protein>
    <submittedName>
        <fullName evidence="13">Na+/H+ antiporter</fullName>
    </submittedName>
</protein>
<dbReference type="KEGG" id="sbat:G4Z16_12730"/>
<organism evidence="13 14">
    <name type="scientific">Streptomyces bathyalis</name>
    <dbReference type="NCBI Taxonomy" id="2710756"/>
    <lineage>
        <taxon>Bacteria</taxon>
        <taxon>Bacillati</taxon>
        <taxon>Actinomycetota</taxon>
        <taxon>Actinomycetes</taxon>
        <taxon>Kitasatosporales</taxon>
        <taxon>Streptomycetaceae</taxon>
        <taxon>Streptomyces</taxon>
    </lineage>
</organism>
<dbReference type="AlphaFoldDB" id="A0A7T1T637"/>
<dbReference type="GO" id="GO:0005886">
    <property type="term" value="C:plasma membrane"/>
    <property type="evidence" value="ECO:0007669"/>
    <property type="project" value="UniProtKB-SubCell"/>
</dbReference>
<evidence type="ECO:0000256" key="1">
    <source>
        <dbReference type="ARBA" id="ARBA00004651"/>
    </source>
</evidence>
<evidence type="ECO:0000256" key="7">
    <source>
        <dbReference type="ARBA" id="ARBA00023065"/>
    </source>
</evidence>
<gene>
    <name evidence="13" type="ORF">G4Z16_12730</name>
</gene>
<feature type="transmembrane region" description="Helical" evidence="10">
    <location>
        <begin position="47"/>
        <end position="66"/>
    </location>
</feature>
<keyword evidence="5 10" id="KW-1133">Transmembrane helix</keyword>
<feature type="transmembrane region" description="Helical" evidence="10">
    <location>
        <begin position="344"/>
        <end position="365"/>
    </location>
</feature>
<comment type="similarity">
    <text evidence="10">Belongs to the monovalent cation:proton antiporter 1 (CPA1) transporter (TC 2.A.36) family.</text>
</comment>
<feature type="transmembrane region" description="Helical" evidence="10">
    <location>
        <begin position="300"/>
        <end position="323"/>
    </location>
</feature>
<comment type="subcellular location">
    <subcellularLocation>
        <location evidence="1 10">Cell membrane</location>
        <topology evidence="1 10">Multi-pass membrane protein</topology>
    </subcellularLocation>
</comment>
<feature type="transmembrane region" description="Helical" evidence="10">
    <location>
        <begin position="78"/>
        <end position="105"/>
    </location>
</feature>
<dbReference type="Gene3D" id="6.10.140.1330">
    <property type="match status" value="1"/>
</dbReference>
<dbReference type="NCBIfam" id="TIGR00831">
    <property type="entry name" value="a_cpa1"/>
    <property type="match status" value="1"/>
</dbReference>
<comment type="caution">
    <text evidence="10">Lacks conserved residue(s) required for the propagation of feature annotation.</text>
</comment>
<feature type="transmembrane region" description="Helical" evidence="10">
    <location>
        <begin position="152"/>
        <end position="173"/>
    </location>
</feature>